<keyword evidence="8" id="KW-0472">Membrane</keyword>
<dbReference type="GO" id="GO:0005886">
    <property type="term" value="C:plasma membrane"/>
    <property type="evidence" value="ECO:0007669"/>
    <property type="project" value="TreeGrafter"/>
</dbReference>
<keyword evidence="6" id="KW-0067">ATP-binding</keyword>
<dbReference type="InterPro" id="IPR036890">
    <property type="entry name" value="HATPase_C_sf"/>
</dbReference>
<evidence type="ECO:0000256" key="3">
    <source>
        <dbReference type="ARBA" id="ARBA00022679"/>
    </source>
</evidence>
<keyword evidence="11" id="KW-1185">Reference proteome</keyword>
<dbReference type="InterPro" id="IPR005467">
    <property type="entry name" value="His_kinase_dom"/>
</dbReference>
<dbReference type="InterPro" id="IPR003594">
    <property type="entry name" value="HATPase_dom"/>
</dbReference>
<evidence type="ECO:0000259" key="9">
    <source>
        <dbReference type="PROSITE" id="PS50109"/>
    </source>
</evidence>
<evidence type="ECO:0000313" key="10">
    <source>
        <dbReference type="EMBL" id="AGF77284.1"/>
    </source>
</evidence>
<evidence type="ECO:0000256" key="7">
    <source>
        <dbReference type="SAM" id="Coils"/>
    </source>
</evidence>
<dbReference type="EMBL" id="CP003985">
    <property type="protein sequence ID" value="AGF77284.1"/>
    <property type="molecule type" value="Genomic_DNA"/>
</dbReference>
<feature type="coiled-coil region" evidence="7">
    <location>
        <begin position="205"/>
        <end position="232"/>
    </location>
</feature>
<dbReference type="Proteomes" id="UP000011721">
    <property type="component" value="Chromosome"/>
</dbReference>
<evidence type="ECO:0000256" key="2">
    <source>
        <dbReference type="ARBA" id="ARBA00012438"/>
    </source>
</evidence>
<name>M1NBV2_DESSD</name>
<dbReference type="PRINTS" id="PR00344">
    <property type="entry name" value="BCTRLSENSOR"/>
</dbReference>
<feature type="transmembrane region" description="Helical" evidence="8">
    <location>
        <begin position="91"/>
        <end position="110"/>
    </location>
</feature>
<dbReference type="InterPro" id="IPR050980">
    <property type="entry name" value="2C_sensor_his_kinase"/>
</dbReference>
<dbReference type="EC" id="2.7.13.3" evidence="2"/>
<feature type="domain" description="Histidine kinase" evidence="9">
    <location>
        <begin position="241"/>
        <end position="449"/>
    </location>
</feature>
<keyword evidence="5 10" id="KW-0418">Kinase</keyword>
<dbReference type="GO" id="GO:0005524">
    <property type="term" value="F:ATP binding"/>
    <property type="evidence" value="ECO:0007669"/>
    <property type="project" value="UniProtKB-KW"/>
</dbReference>
<dbReference type="InterPro" id="IPR004358">
    <property type="entry name" value="Sig_transdc_His_kin-like_C"/>
</dbReference>
<dbReference type="OrthoDB" id="9785252at2"/>
<sequence>MRTFQKPMLFSHIKPIIRQAQTEQVSVALPWLLALRWGAVLCQIVLIFSVWMVMHINIPLLPVAAIILFEVAGNLYLHLRQHRNAPISNQTILVILLMDTILLTGLLHVTGGAMNPFVFLYLIHIVTGAIILREKCSWLITATTLACYSLLFFFPPAFISELSSTNAMAPADLQRIDILTGSFQLHLKGMGGAFVVTSLFVVFFVSKIQRALTENRLKIQSLEKERQRHERLAGLATFAAGAAHELATPLSTVAVISCEMIHTLEQLGDRGELLDDARLIRRQVTECKEILYQMTAGAGGHLGEEIRSFSIQQVVEQILTELREEERKRLRIDTVPEDLNIAMPFRSLCRTIKGLVKNGLEASPPHEKVTLRWFTNAGHLGIEVCDRGTGIEKRLEAQTSNPFFSTKDTGLGLGLFLARSMAEQFGGGLSIEPLPDQGTRVTLTLSLHMARKNCNSRQTAGRTNGKDFTG</sequence>
<evidence type="ECO:0000256" key="1">
    <source>
        <dbReference type="ARBA" id="ARBA00000085"/>
    </source>
</evidence>
<evidence type="ECO:0000256" key="8">
    <source>
        <dbReference type="SAM" id="Phobius"/>
    </source>
</evidence>
<evidence type="ECO:0000256" key="4">
    <source>
        <dbReference type="ARBA" id="ARBA00022741"/>
    </source>
</evidence>
<dbReference type="HOGENOM" id="CLU_046130_1_1_7"/>
<dbReference type="Gene3D" id="1.10.287.130">
    <property type="match status" value="1"/>
</dbReference>
<proteinExistence type="predicted"/>
<keyword evidence="8" id="KW-0812">Transmembrane</keyword>
<dbReference type="GO" id="GO:0000155">
    <property type="term" value="F:phosphorelay sensor kinase activity"/>
    <property type="evidence" value="ECO:0007669"/>
    <property type="project" value="TreeGrafter"/>
</dbReference>
<keyword evidence="4" id="KW-0547">Nucleotide-binding</keyword>
<feature type="transmembrane region" description="Helical" evidence="8">
    <location>
        <begin position="28"/>
        <end position="54"/>
    </location>
</feature>
<dbReference type="PANTHER" id="PTHR44936:SF10">
    <property type="entry name" value="SENSOR PROTEIN RSTB"/>
    <property type="match status" value="1"/>
</dbReference>
<dbReference type="AlphaFoldDB" id="M1NBV2"/>
<dbReference type="eggNOG" id="COG4191">
    <property type="taxonomic scope" value="Bacteria"/>
</dbReference>
<dbReference type="Gene3D" id="3.30.565.10">
    <property type="entry name" value="Histidine kinase-like ATPase, C-terminal domain"/>
    <property type="match status" value="1"/>
</dbReference>
<dbReference type="PROSITE" id="PS50109">
    <property type="entry name" value="HIS_KIN"/>
    <property type="match status" value="1"/>
</dbReference>
<feature type="transmembrane region" description="Helical" evidence="8">
    <location>
        <begin position="139"/>
        <end position="159"/>
    </location>
</feature>
<accession>M1NBV2</accession>
<evidence type="ECO:0000313" key="11">
    <source>
        <dbReference type="Proteomes" id="UP000011721"/>
    </source>
</evidence>
<reference evidence="11" key="1">
    <citation type="journal article" date="2013" name="Stand. Genomic Sci.">
        <title>Complete genome sequence of Desulfocapsa sulfexigens, a marine deltaproteobacterium specialized in disproportionating inorganic sulfur compounds.</title>
        <authorList>
            <person name="Finster K.W."/>
            <person name="Kjeldsen K.U."/>
            <person name="Kube M."/>
            <person name="Reinhardt R."/>
            <person name="Mussmann M."/>
            <person name="Amann R."/>
            <person name="Schreiber L."/>
        </authorList>
    </citation>
    <scope>NUCLEOTIDE SEQUENCE [LARGE SCALE GENOMIC DNA]</scope>
    <source>
        <strain evidence="11">DSM 10523 / SB164P1</strain>
    </source>
</reference>
<dbReference type="SMART" id="SM00387">
    <property type="entry name" value="HATPase_c"/>
    <property type="match status" value="1"/>
</dbReference>
<evidence type="ECO:0000256" key="5">
    <source>
        <dbReference type="ARBA" id="ARBA00022777"/>
    </source>
</evidence>
<organism evidence="10 11">
    <name type="scientific">Desulfocapsa sulfexigens (strain DSM 10523 / SB164P1)</name>
    <dbReference type="NCBI Taxonomy" id="1167006"/>
    <lineage>
        <taxon>Bacteria</taxon>
        <taxon>Pseudomonadati</taxon>
        <taxon>Thermodesulfobacteriota</taxon>
        <taxon>Desulfobulbia</taxon>
        <taxon>Desulfobulbales</taxon>
        <taxon>Desulfocapsaceae</taxon>
        <taxon>Desulfocapsa</taxon>
    </lineage>
</organism>
<dbReference type="RefSeq" id="WP_015402980.1">
    <property type="nucleotide sequence ID" value="NC_020304.1"/>
</dbReference>
<feature type="transmembrane region" description="Helical" evidence="8">
    <location>
        <begin position="189"/>
        <end position="208"/>
    </location>
</feature>
<dbReference type="Pfam" id="PF02518">
    <property type="entry name" value="HATPase_c"/>
    <property type="match status" value="1"/>
</dbReference>
<feature type="transmembrane region" description="Helical" evidence="8">
    <location>
        <begin position="116"/>
        <end position="132"/>
    </location>
</feature>
<keyword evidence="3" id="KW-0808">Transferase</keyword>
<dbReference type="KEGG" id="dsf:UWK_00706"/>
<evidence type="ECO:0000256" key="6">
    <source>
        <dbReference type="ARBA" id="ARBA00022840"/>
    </source>
</evidence>
<feature type="transmembrane region" description="Helical" evidence="8">
    <location>
        <begin position="60"/>
        <end position="79"/>
    </location>
</feature>
<dbReference type="SUPFAM" id="SSF55874">
    <property type="entry name" value="ATPase domain of HSP90 chaperone/DNA topoisomerase II/histidine kinase"/>
    <property type="match status" value="1"/>
</dbReference>
<comment type="catalytic activity">
    <reaction evidence="1">
        <text>ATP + protein L-histidine = ADP + protein N-phospho-L-histidine.</text>
        <dbReference type="EC" id="2.7.13.3"/>
    </reaction>
</comment>
<dbReference type="STRING" id="1167006.UWK_00706"/>
<protein>
    <recommendedName>
        <fullName evidence="2">histidine kinase</fullName>
        <ecNumber evidence="2">2.7.13.3</ecNumber>
    </recommendedName>
</protein>
<keyword evidence="8" id="KW-1133">Transmembrane helix</keyword>
<dbReference type="PANTHER" id="PTHR44936">
    <property type="entry name" value="SENSOR PROTEIN CREC"/>
    <property type="match status" value="1"/>
</dbReference>
<gene>
    <name evidence="10" type="ordered locus">UWK_00706</name>
</gene>
<keyword evidence="7" id="KW-0175">Coiled coil</keyword>